<keyword evidence="8" id="KW-1185">Reference proteome</keyword>
<name>A0A1Y6BXR0_9NEIS</name>
<evidence type="ECO:0000256" key="3">
    <source>
        <dbReference type="ARBA" id="ARBA00022842"/>
    </source>
</evidence>
<dbReference type="RefSeq" id="WP_085276479.1">
    <property type="nucleotide sequence ID" value="NZ_FXAG01000011.1"/>
</dbReference>
<dbReference type="InterPro" id="IPR015813">
    <property type="entry name" value="Pyrv/PenolPyrv_kinase-like_dom"/>
</dbReference>
<dbReference type="InterPro" id="IPR011206">
    <property type="entry name" value="Citrate_lyase_beta/mcl1/mcl2"/>
</dbReference>
<dbReference type="InterPro" id="IPR040442">
    <property type="entry name" value="Pyrv_kinase-like_dom_sf"/>
</dbReference>
<dbReference type="GO" id="GO:0006107">
    <property type="term" value="P:oxaloacetate metabolic process"/>
    <property type="evidence" value="ECO:0007669"/>
    <property type="project" value="TreeGrafter"/>
</dbReference>
<protein>
    <submittedName>
        <fullName evidence="7">(S)-citramalyl-CoA lyase</fullName>
    </submittedName>
</protein>
<reference evidence="8" key="1">
    <citation type="submission" date="2017-04" db="EMBL/GenBank/DDBJ databases">
        <authorList>
            <person name="Varghese N."/>
            <person name="Submissions S."/>
        </authorList>
    </citation>
    <scope>NUCLEOTIDE SEQUENCE [LARGE SCALE GENOMIC DNA]</scope>
    <source>
        <strain evidence="8">DSM 22618</strain>
    </source>
</reference>
<evidence type="ECO:0000313" key="8">
    <source>
        <dbReference type="Proteomes" id="UP000192920"/>
    </source>
</evidence>
<dbReference type="AlphaFoldDB" id="A0A1Y6BXR0"/>
<dbReference type="PIRSF" id="PIRSF015582">
    <property type="entry name" value="Cit_lyase_B"/>
    <property type="match status" value="1"/>
</dbReference>
<dbReference type="Pfam" id="PF03328">
    <property type="entry name" value="HpcH_HpaI"/>
    <property type="match status" value="1"/>
</dbReference>
<keyword evidence="7" id="KW-0456">Lyase</keyword>
<feature type="binding site" evidence="4">
    <location>
        <position position="71"/>
    </location>
    <ligand>
        <name>substrate</name>
    </ligand>
</feature>
<feature type="binding site" evidence="4">
    <location>
        <position position="122"/>
    </location>
    <ligand>
        <name>substrate</name>
    </ligand>
</feature>
<evidence type="ECO:0000256" key="1">
    <source>
        <dbReference type="ARBA" id="ARBA00001946"/>
    </source>
</evidence>
<dbReference type="STRING" id="1123014.SAMN02745746_02224"/>
<evidence type="ECO:0000256" key="2">
    <source>
        <dbReference type="ARBA" id="ARBA00022723"/>
    </source>
</evidence>
<evidence type="ECO:0000256" key="5">
    <source>
        <dbReference type="PIRSR" id="PIRSR015582-2"/>
    </source>
</evidence>
<proteinExistence type="predicted"/>
<gene>
    <name evidence="7" type="ORF">SAMN02745746_02224</name>
</gene>
<evidence type="ECO:0000313" key="7">
    <source>
        <dbReference type="EMBL" id="SMF26528.1"/>
    </source>
</evidence>
<keyword evidence="2 5" id="KW-0479">Metal-binding</keyword>
<keyword evidence="3 5" id="KW-0460">Magnesium</keyword>
<evidence type="ECO:0000259" key="6">
    <source>
        <dbReference type="Pfam" id="PF03328"/>
    </source>
</evidence>
<dbReference type="GO" id="GO:0016829">
    <property type="term" value="F:lyase activity"/>
    <property type="evidence" value="ECO:0007669"/>
    <property type="project" value="UniProtKB-KW"/>
</dbReference>
<dbReference type="PANTHER" id="PTHR32308">
    <property type="entry name" value="LYASE BETA SUBUNIT, PUTATIVE (AFU_ORTHOLOGUE AFUA_4G13030)-RELATED"/>
    <property type="match status" value="1"/>
</dbReference>
<dbReference type="GO" id="GO:0000287">
    <property type="term" value="F:magnesium ion binding"/>
    <property type="evidence" value="ECO:0007669"/>
    <property type="project" value="TreeGrafter"/>
</dbReference>
<organism evidence="7 8">
    <name type="scientific">Pseudogulbenkiania subflava DSM 22618</name>
    <dbReference type="NCBI Taxonomy" id="1123014"/>
    <lineage>
        <taxon>Bacteria</taxon>
        <taxon>Pseudomonadati</taxon>
        <taxon>Pseudomonadota</taxon>
        <taxon>Betaproteobacteria</taxon>
        <taxon>Neisseriales</taxon>
        <taxon>Chromobacteriaceae</taxon>
        <taxon>Pseudogulbenkiania</taxon>
    </lineage>
</organism>
<evidence type="ECO:0000256" key="4">
    <source>
        <dbReference type="PIRSR" id="PIRSR015582-1"/>
    </source>
</evidence>
<dbReference type="EMBL" id="FXAG01000011">
    <property type="protein sequence ID" value="SMF26528.1"/>
    <property type="molecule type" value="Genomic_DNA"/>
</dbReference>
<comment type="cofactor">
    <cofactor evidence="1">
        <name>Mg(2+)</name>
        <dbReference type="ChEBI" id="CHEBI:18420"/>
    </cofactor>
</comment>
<accession>A0A1Y6BXR0</accession>
<feature type="binding site" evidence="5">
    <location>
        <position position="148"/>
    </location>
    <ligand>
        <name>Mg(2+)</name>
        <dbReference type="ChEBI" id="CHEBI:18420"/>
    </ligand>
</feature>
<dbReference type="Proteomes" id="UP000192920">
    <property type="component" value="Unassembled WGS sequence"/>
</dbReference>
<dbReference type="Gene3D" id="3.20.20.60">
    <property type="entry name" value="Phosphoenolpyruvate-binding domains"/>
    <property type="match status" value="1"/>
</dbReference>
<feature type="domain" description="HpcH/HpaI aldolase/citrate lyase" evidence="6">
    <location>
        <begin position="12"/>
        <end position="219"/>
    </location>
</feature>
<dbReference type="InterPro" id="IPR005000">
    <property type="entry name" value="Aldolase/citrate-lyase_domain"/>
</dbReference>
<dbReference type="PANTHER" id="PTHR32308:SF10">
    <property type="entry name" value="CITRATE LYASE SUBUNIT BETA"/>
    <property type="match status" value="1"/>
</dbReference>
<feature type="binding site" evidence="5">
    <location>
        <position position="122"/>
    </location>
    <ligand>
        <name>Mg(2+)</name>
        <dbReference type="ChEBI" id="CHEBI:18420"/>
    </ligand>
</feature>
<dbReference type="SUPFAM" id="SSF51621">
    <property type="entry name" value="Phosphoenolpyruvate/pyruvate domain"/>
    <property type="match status" value="1"/>
</dbReference>
<sequence>MNISSDISKTSRTALFVPGDRGERIPKALASGADGVIVDLEDAVAADAKAKARQIIREFLDSTPDARVLVRINAADTNEHAEDLALASHPGVAAVLLPKAETAEQVRHVNATCGKPVWPIVETAIGVLAVPELARAQGVERLALGTLDLGLDLDLKPGSAGGEAMLDQARFSLLLHSRLAQLPSPIDGVYPALADKAGLAEAAARSRAAGMGGMLCIHPSQVESINAAFSPAAGEVEWARRVVEISKQSNGAFSLDGQMVDAPVIERAVRILQRADF</sequence>